<dbReference type="Gene3D" id="3.40.50.10300">
    <property type="entry name" value="CoaB-like"/>
    <property type="match status" value="1"/>
</dbReference>
<feature type="compositionally biased region" description="Low complexity" evidence="1">
    <location>
        <begin position="1"/>
        <end position="15"/>
    </location>
</feature>
<evidence type="ECO:0000313" key="3">
    <source>
        <dbReference type="Proteomes" id="UP001583186"/>
    </source>
</evidence>
<evidence type="ECO:0000313" key="2">
    <source>
        <dbReference type="EMBL" id="KAL1892898.1"/>
    </source>
</evidence>
<organism evidence="2 3">
    <name type="scientific">Sporothrix stenoceras</name>
    <dbReference type="NCBI Taxonomy" id="5173"/>
    <lineage>
        <taxon>Eukaryota</taxon>
        <taxon>Fungi</taxon>
        <taxon>Dikarya</taxon>
        <taxon>Ascomycota</taxon>
        <taxon>Pezizomycotina</taxon>
        <taxon>Sordariomycetes</taxon>
        <taxon>Sordariomycetidae</taxon>
        <taxon>Ophiostomatales</taxon>
        <taxon>Ophiostomataceae</taxon>
        <taxon>Sporothrix</taxon>
    </lineage>
</organism>
<dbReference type="InterPro" id="IPR035929">
    <property type="entry name" value="CoaB-like_sf"/>
</dbReference>
<reference evidence="2 3" key="1">
    <citation type="journal article" date="2024" name="IMA Fungus">
        <title>IMA Genome - F19 : A genome assembly and annotation guide to empower mycologists, including annotated draft genome sequences of Ceratocystis pirilliformis, Diaporthe australafricana, Fusarium ophioides, Paecilomyces lecythidis, and Sporothrix stenoceras.</title>
        <authorList>
            <person name="Aylward J."/>
            <person name="Wilson A.M."/>
            <person name="Visagie C.M."/>
            <person name="Spraker J."/>
            <person name="Barnes I."/>
            <person name="Buitendag C."/>
            <person name="Ceriani C."/>
            <person name="Del Mar Angel L."/>
            <person name="du Plessis D."/>
            <person name="Fuchs T."/>
            <person name="Gasser K."/>
            <person name="Kramer D."/>
            <person name="Li W."/>
            <person name="Munsamy K."/>
            <person name="Piso A."/>
            <person name="Price J.L."/>
            <person name="Sonnekus B."/>
            <person name="Thomas C."/>
            <person name="van der Nest A."/>
            <person name="van Dijk A."/>
            <person name="van Heerden A."/>
            <person name="van Vuuren N."/>
            <person name="Yilmaz N."/>
            <person name="Duong T.A."/>
            <person name="van der Merwe N.A."/>
            <person name="Wingfield M.J."/>
            <person name="Wingfield B.D."/>
        </authorList>
    </citation>
    <scope>NUCLEOTIDE SEQUENCE [LARGE SCALE GENOMIC DNA]</scope>
    <source>
        <strain evidence="2 3">CMW 5346</strain>
    </source>
</reference>
<dbReference type="Proteomes" id="UP001583186">
    <property type="component" value="Unassembled WGS sequence"/>
</dbReference>
<accession>A0ABR3YWZ3</accession>
<dbReference type="EMBL" id="JAWCUI010000041">
    <property type="protein sequence ID" value="KAL1892898.1"/>
    <property type="molecule type" value="Genomic_DNA"/>
</dbReference>
<name>A0ABR3YWZ3_9PEZI</name>
<proteinExistence type="predicted"/>
<dbReference type="GO" id="GO:0016874">
    <property type="term" value="F:ligase activity"/>
    <property type="evidence" value="ECO:0007669"/>
    <property type="project" value="UniProtKB-KW"/>
</dbReference>
<protein>
    <submittedName>
        <fullName evidence="2">Phosphopantothenate--cysteine ligase cab2</fullName>
        <ecNumber evidence="2">6.3.2.51</ecNumber>
    </submittedName>
</protein>
<gene>
    <name evidence="2" type="primary">CAB2</name>
    <name evidence="2" type="ORF">Sste5346_006791</name>
</gene>
<sequence length="366" mass="41021">MAASTTTAATSGGATQSDEDRYFSTNPPPKDLEQHMALVEAFVDKHAKANRRIVLVTSGGTTVPLEKQTVRFIDNFSAGTRGATSAEYFLDDKADYAVIFLHRQFSLQPYSRHYSHATNSFLDFLTEDENGHGVRSRDEDADSMLSVWRRYRNAKDRLLALPFVTITDYLFELRAISRIMHRLGPNGLLYLAAAVSDFFLPPERMAEHKIQSTDINADKSGGKLPGSFALDDDEETFDNFDSSPKVPRSKSLVIDLDPVPKFLKSLVDNWSPESMMISFKLETDPDLLIGKAKGALERYQHHLVIGNILATRKQEVVFVTPKDVDWVRLSAAEAKDNVEIETLIVPRVISLHEEHIQHNKASKAAQ</sequence>
<keyword evidence="2" id="KW-0436">Ligase</keyword>
<evidence type="ECO:0000256" key="1">
    <source>
        <dbReference type="SAM" id="MobiDB-lite"/>
    </source>
</evidence>
<feature type="region of interest" description="Disordered" evidence="1">
    <location>
        <begin position="1"/>
        <end position="28"/>
    </location>
</feature>
<dbReference type="SUPFAM" id="SSF102645">
    <property type="entry name" value="CoaB-like"/>
    <property type="match status" value="1"/>
</dbReference>
<dbReference type="PANTHER" id="PTHR12290">
    <property type="entry name" value="CORNICHON-RELATED"/>
    <property type="match status" value="1"/>
</dbReference>
<dbReference type="EC" id="6.3.2.51" evidence="2"/>
<keyword evidence="3" id="KW-1185">Reference proteome</keyword>
<comment type="caution">
    <text evidence="2">The sequence shown here is derived from an EMBL/GenBank/DDBJ whole genome shotgun (WGS) entry which is preliminary data.</text>
</comment>